<dbReference type="PANTHER" id="PTHR32487:SF13">
    <property type="entry name" value="LOW QUALITY PROTEIN: IRIDOID SYNTHASE-LIKE"/>
    <property type="match status" value="1"/>
</dbReference>
<reference evidence="2 3" key="1">
    <citation type="journal article" date="2014" name="Am. J. Bot.">
        <title>Genome assembly and annotation for red clover (Trifolium pratense; Fabaceae).</title>
        <authorList>
            <person name="Istvanek J."/>
            <person name="Jaros M."/>
            <person name="Krenek A."/>
            <person name="Repkova J."/>
        </authorList>
    </citation>
    <scope>NUCLEOTIDE SEQUENCE [LARGE SCALE GENOMIC DNA]</scope>
    <source>
        <strain evidence="3">cv. Tatra</strain>
        <tissue evidence="2">Young leaves</tissue>
    </source>
</reference>
<dbReference type="PANTHER" id="PTHR32487">
    <property type="entry name" value="3-OXO-DELTA(4,5)-STEROID 5-BETA-REDUCTASE"/>
    <property type="match status" value="1"/>
</dbReference>
<dbReference type="SUPFAM" id="SSF51735">
    <property type="entry name" value="NAD(P)-binding Rossmann-fold domains"/>
    <property type="match status" value="1"/>
</dbReference>
<dbReference type="EMBL" id="ASHM01016366">
    <property type="protein sequence ID" value="PNX98175.1"/>
    <property type="molecule type" value="Genomic_DNA"/>
</dbReference>
<dbReference type="InterPro" id="IPR055222">
    <property type="entry name" value="PRISE-like_Rossmann-fold"/>
</dbReference>
<name>A0A2K3N538_TRIPR</name>
<accession>A0A2K3N538</accession>
<organism evidence="2 3">
    <name type="scientific">Trifolium pratense</name>
    <name type="common">Red clover</name>
    <dbReference type="NCBI Taxonomy" id="57577"/>
    <lineage>
        <taxon>Eukaryota</taxon>
        <taxon>Viridiplantae</taxon>
        <taxon>Streptophyta</taxon>
        <taxon>Embryophyta</taxon>
        <taxon>Tracheophyta</taxon>
        <taxon>Spermatophyta</taxon>
        <taxon>Magnoliopsida</taxon>
        <taxon>eudicotyledons</taxon>
        <taxon>Gunneridae</taxon>
        <taxon>Pentapetalae</taxon>
        <taxon>rosids</taxon>
        <taxon>fabids</taxon>
        <taxon>Fabales</taxon>
        <taxon>Fabaceae</taxon>
        <taxon>Papilionoideae</taxon>
        <taxon>50 kb inversion clade</taxon>
        <taxon>NPAAA clade</taxon>
        <taxon>Hologalegina</taxon>
        <taxon>IRL clade</taxon>
        <taxon>Trifolieae</taxon>
        <taxon>Trifolium</taxon>
    </lineage>
</organism>
<dbReference type="GO" id="GO:0016627">
    <property type="term" value="F:oxidoreductase activity, acting on the CH-CH group of donors"/>
    <property type="evidence" value="ECO:0007669"/>
    <property type="project" value="UniProtKB-ARBA"/>
</dbReference>
<proteinExistence type="predicted"/>
<dbReference type="Pfam" id="PF22917">
    <property type="entry name" value="PRISE"/>
    <property type="match status" value="1"/>
</dbReference>
<comment type="caution">
    <text evidence="2">The sequence shown here is derived from an EMBL/GenBank/DDBJ whole genome shotgun (WGS) entry which is preliminary data.</text>
</comment>
<evidence type="ECO:0000313" key="2">
    <source>
        <dbReference type="EMBL" id="PNX98175.1"/>
    </source>
</evidence>
<dbReference type="ExpressionAtlas" id="A0A2K3N538">
    <property type="expression patterns" value="baseline"/>
</dbReference>
<dbReference type="STRING" id="57577.A0A2K3N538"/>
<dbReference type="GO" id="GO:0006629">
    <property type="term" value="P:lipid metabolic process"/>
    <property type="evidence" value="ECO:0007669"/>
    <property type="project" value="UniProtKB-ARBA"/>
</dbReference>
<sequence length="274" mass="30486">MENQSSVALVVGVTGMAGLSLAEALKQPDSLGAPWKVYGAARRSPDDWFPSSILDGFITFDAVNSADTHAKLSPIAHEITHLFWVTFQFNADEDINISVNKTMLLNVLNALKSSPLSPLKHITLQTGTKHYMGPVQDPVRSTQLITHEPPFNENMPRLPYPNFYYALEDLVASYAPKITYSIHRSSIIIGASVRSAHNALMMLAAYAAICRHVGLPFRYPGNKYTWHHFCDMTDAHVLAKQHVWAAVTEKAKNEAFNCTNGDVFSWKSVWKLLS</sequence>
<dbReference type="Proteomes" id="UP000236291">
    <property type="component" value="Unassembled WGS sequence"/>
</dbReference>
<dbReference type="AlphaFoldDB" id="A0A2K3N538"/>
<dbReference type="InterPro" id="IPR036291">
    <property type="entry name" value="NAD(P)-bd_dom_sf"/>
</dbReference>
<protein>
    <submittedName>
        <fullName evidence="2">3-oxo-delta(4,5)-steroid 5-beta-reductase</fullName>
    </submittedName>
</protein>
<reference evidence="2 3" key="2">
    <citation type="journal article" date="2017" name="Front. Plant Sci.">
        <title>Gene Classification and Mining of Molecular Markers Useful in Red Clover (Trifolium pratense) Breeding.</title>
        <authorList>
            <person name="Istvanek J."/>
            <person name="Dluhosova J."/>
            <person name="Dluhos P."/>
            <person name="Patkova L."/>
            <person name="Nedelnik J."/>
            <person name="Repkova J."/>
        </authorList>
    </citation>
    <scope>NUCLEOTIDE SEQUENCE [LARGE SCALE GENOMIC DNA]</scope>
    <source>
        <strain evidence="3">cv. Tatra</strain>
        <tissue evidence="2">Young leaves</tissue>
    </source>
</reference>
<feature type="non-terminal residue" evidence="2">
    <location>
        <position position="274"/>
    </location>
</feature>
<evidence type="ECO:0000259" key="1">
    <source>
        <dbReference type="Pfam" id="PF22917"/>
    </source>
</evidence>
<evidence type="ECO:0000313" key="3">
    <source>
        <dbReference type="Proteomes" id="UP000236291"/>
    </source>
</evidence>
<feature type="domain" description="PRISE-like Rossmann-fold" evidence="1">
    <location>
        <begin position="69"/>
        <end position="272"/>
    </location>
</feature>
<dbReference type="Gene3D" id="3.40.50.720">
    <property type="entry name" value="NAD(P)-binding Rossmann-like Domain"/>
    <property type="match status" value="1"/>
</dbReference>
<gene>
    <name evidence="2" type="ORF">L195_g021417</name>
</gene>